<keyword evidence="10 13" id="KW-0539">Nucleus</keyword>
<comment type="catalytic activity">
    <reaction evidence="13">
        <text>L-lysyl-[protein] + acetyl-CoA = N(6)-acetyl-L-lysyl-[protein] + CoA + H(+)</text>
        <dbReference type="Rhea" id="RHEA:45948"/>
        <dbReference type="Rhea" id="RHEA-COMP:9752"/>
        <dbReference type="Rhea" id="RHEA-COMP:10731"/>
        <dbReference type="ChEBI" id="CHEBI:15378"/>
        <dbReference type="ChEBI" id="CHEBI:29969"/>
        <dbReference type="ChEBI" id="CHEBI:57287"/>
        <dbReference type="ChEBI" id="CHEBI:57288"/>
        <dbReference type="ChEBI" id="CHEBI:61930"/>
        <dbReference type="EC" id="2.3.1.48"/>
    </reaction>
</comment>
<dbReference type="InterPro" id="IPR016181">
    <property type="entry name" value="Acyl_CoA_acyltransferase"/>
</dbReference>
<evidence type="ECO:0000256" key="12">
    <source>
        <dbReference type="PROSITE-ProRule" id="PRU00146"/>
    </source>
</evidence>
<dbReference type="Proteomes" id="UP000038040">
    <property type="component" value="Unplaced"/>
</dbReference>
<dbReference type="InterPro" id="IPR036388">
    <property type="entry name" value="WH-like_DNA-bd_sf"/>
</dbReference>
<name>A0A0N4UK08_DRAME</name>
<dbReference type="EC" id="2.3.1.48" evidence="3 13"/>
<evidence type="ECO:0000256" key="10">
    <source>
        <dbReference type="ARBA" id="ARBA00023242"/>
    </source>
</evidence>
<protein>
    <recommendedName>
        <fullName evidence="3 13">Histone acetyltransferase</fullName>
        <ecNumber evidence="3 13">2.3.1.48</ecNumber>
    </recommendedName>
</protein>
<keyword evidence="4" id="KW-0808">Transferase</keyword>
<dbReference type="SMART" id="SM00249">
    <property type="entry name" value="PHD"/>
    <property type="match status" value="1"/>
</dbReference>
<evidence type="ECO:0000256" key="3">
    <source>
        <dbReference type="ARBA" id="ARBA00013184"/>
    </source>
</evidence>
<keyword evidence="18" id="KW-1185">Reference proteome</keyword>
<keyword evidence="5" id="KW-0479">Metal-binding</keyword>
<evidence type="ECO:0000313" key="16">
    <source>
        <dbReference type="EMBL" id="VDN52179.1"/>
    </source>
</evidence>
<dbReference type="CDD" id="cd15489">
    <property type="entry name" value="PHD_SF"/>
    <property type="match status" value="1"/>
</dbReference>
<dbReference type="STRING" id="318479.A0A0N4UK08"/>
<evidence type="ECO:0000256" key="9">
    <source>
        <dbReference type="ARBA" id="ARBA00022990"/>
    </source>
</evidence>
<evidence type="ECO:0000256" key="13">
    <source>
        <dbReference type="RuleBase" id="RU361211"/>
    </source>
</evidence>
<gene>
    <name evidence="16" type="ORF">DME_LOCUS2152</name>
</gene>
<dbReference type="GO" id="GO:0008270">
    <property type="term" value="F:zinc ion binding"/>
    <property type="evidence" value="ECO:0007669"/>
    <property type="project" value="UniProtKB-KW"/>
</dbReference>
<evidence type="ECO:0000259" key="14">
    <source>
        <dbReference type="PROSITE" id="PS50016"/>
    </source>
</evidence>
<dbReference type="Pfam" id="PF01853">
    <property type="entry name" value="MOZ_SAS"/>
    <property type="match status" value="1"/>
</dbReference>
<dbReference type="Gene3D" id="3.40.630.30">
    <property type="match status" value="1"/>
</dbReference>
<dbReference type="Pfam" id="PF17772">
    <property type="entry name" value="zf-MYST"/>
    <property type="match status" value="1"/>
</dbReference>
<dbReference type="PROSITE" id="PS51726">
    <property type="entry name" value="MYST_HAT"/>
    <property type="match status" value="1"/>
</dbReference>
<feature type="domain" description="PHD-type" evidence="14">
    <location>
        <begin position="123"/>
        <end position="177"/>
    </location>
</feature>
<dbReference type="Gene3D" id="3.30.60.60">
    <property type="entry name" value="N-acetyl transferase-like"/>
    <property type="match status" value="1"/>
</dbReference>
<evidence type="ECO:0000256" key="2">
    <source>
        <dbReference type="ARBA" id="ARBA00010107"/>
    </source>
</evidence>
<dbReference type="GO" id="GO:0003712">
    <property type="term" value="F:transcription coregulator activity"/>
    <property type="evidence" value="ECO:0007669"/>
    <property type="project" value="TreeGrafter"/>
</dbReference>
<dbReference type="SUPFAM" id="SSF57903">
    <property type="entry name" value="FYVE/PHD zinc finger"/>
    <property type="match status" value="1"/>
</dbReference>
<evidence type="ECO:0000313" key="18">
    <source>
        <dbReference type="Proteomes" id="UP000274756"/>
    </source>
</evidence>
<dbReference type="Gene3D" id="3.30.40.10">
    <property type="entry name" value="Zinc/RING finger domain, C3HC4 (zinc finger)"/>
    <property type="match status" value="1"/>
</dbReference>
<dbReference type="InterPro" id="IPR019786">
    <property type="entry name" value="Zinc_finger_PHD-type_CS"/>
</dbReference>
<comment type="similarity">
    <text evidence="2 13">Belongs to the MYST (SAS/MOZ) family.</text>
</comment>
<dbReference type="PANTHER" id="PTHR10615:SF161">
    <property type="entry name" value="HISTONE ACETYLTRANSFERASE KAT7"/>
    <property type="match status" value="1"/>
</dbReference>
<dbReference type="OrthoDB" id="787137at2759"/>
<dbReference type="GO" id="GO:0005634">
    <property type="term" value="C:nucleus"/>
    <property type="evidence" value="ECO:0007669"/>
    <property type="project" value="UniProtKB-SubCell"/>
</dbReference>
<feature type="domain" description="MYST-type HAT" evidence="15">
    <location>
        <begin position="352"/>
        <end position="657"/>
    </location>
</feature>
<dbReference type="AlphaFoldDB" id="A0A0N4UK08"/>
<evidence type="ECO:0000313" key="19">
    <source>
        <dbReference type="WBParaSite" id="DME_0000802701-mRNA-1"/>
    </source>
</evidence>
<dbReference type="SUPFAM" id="SSF55729">
    <property type="entry name" value="Acyl-CoA N-acyltransferases (Nat)"/>
    <property type="match status" value="1"/>
</dbReference>
<sequence length="672" mass="78259">MQNDEASKNVYNFASGGGSSTKNFVIPERLRKRKTKISLPVKKRVIKEDKVIYKKRRLSENSELSELENSDRSPIKTRGIKKKGCPRTQYESLPDHLTCLGYIEESASLIYKTRYLDWICPSCLVCSFCGEFIADPENVQCFNCDRAFHGICRPKNGKWANSKNPVGHWCCDLCNIGSIKSNFFKSLCDKIKSDATRQTEKNVSKYYRYVSSIPFSTNKDVQNGRNEINNRLKDLYKAKLAEEEKRGREDKLLRSNIENFKPKRQSKFLPGSHKKHTKVRNFVSCSQPIKEAELKISIKEKQKSFESIYKRMKEISTDFDYDLQPSLLSRFYRFMEAKEEAEKDERKRENGSEENRTQCVHFGNHRVLAQYVSAYPRNLASAQNLYICRFCLLAFENIVKYEIHVQYCEWRHPPGNEIYRKDGLSFWELDGDIEMSDHLNITIGRGYCRRLCLFSKLFLSSKTLHHEVETFLFYLLTENTPEGCVLLGYFSKEKNPGKNNNLSCLLTLPFSQRDGYGKFLIDLSYKLSLRERKIGGPEHPLSDLGLLTYRSYWKNTIFSYLRRKRYQASISIKDLSHESGIHPSDLIGTLLENNMLKIRNGLHMINLTCMAQLAQLVKYLSDLHAFAFYIKMKKAVNAPLHTFRRRVVDDEKLIWEPEFDVEDSQKMGTYTG</sequence>
<dbReference type="InterPro" id="IPR002717">
    <property type="entry name" value="HAT_MYST-type"/>
</dbReference>
<keyword evidence="7" id="KW-0862">Zinc</keyword>
<feature type="active site" description="Proton donor/acceptor" evidence="11">
    <location>
        <position position="538"/>
    </location>
</feature>
<dbReference type="InterPro" id="IPR013083">
    <property type="entry name" value="Znf_RING/FYVE/PHD"/>
</dbReference>
<dbReference type="GO" id="GO:0000785">
    <property type="term" value="C:chromatin"/>
    <property type="evidence" value="ECO:0007669"/>
    <property type="project" value="TreeGrafter"/>
</dbReference>
<reference evidence="16 18" key="2">
    <citation type="submission" date="2018-11" db="EMBL/GenBank/DDBJ databases">
        <authorList>
            <consortium name="Pathogen Informatics"/>
        </authorList>
    </citation>
    <scope>NUCLEOTIDE SEQUENCE [LARGE SCALE GENOMIC DNA]</scope>
</reference>
<proteinExistence type="inferred from homology"/>
<accession>A0A0N4UK08</accession>
<keyword evidence="9" id="KW-0007">Acetylation</keyword>
<dbReference type="PANTHER" id="PTHR10615">
    <property type="entry name" value="HISTONE ACETYLTRANSFERASE"/>
    <property type="match status" value="1"/>
</dbReference>
<organism evidence="17 19">
    <name type="scientific">Dracunculus medinensis</name>
    <name type="common">Guinea worm</name>
    <dbReference type="NCBI Taxonomy" id="318479"/>
    <lineage>
        <taxon>Eukaryota</taxon>
        <taxon>Metazoa</taxon>
        <taxon>Ecdysozoa</taxon>
        <taxon>Nematoda</taxon>
        <taxon>Chromadorea</taxon>
        <taxon>Rhabditida</taxon>
        <taxon>Spirurina</taxon>
        <taxon>Dracunculoidea</taxon>
        <taxon>Dracunculidae</taxon>
        <taxon>Dracunculus</taxon>
    </lineage>
</organism>
<dbReference type="PROSITE" id="PS01359">
    <property type="entry name" value="ZF_PHD_1"/>
    <property type="match status" value="1"/>
</dbReference>
<dbReference type="GO" id="GO:0004402">
    <property type="term" value="F:histone acetyltransferase activity"/>
    <property type="evidence" value="ECO:0007669"/>
    <property type="project" value="InterPro"/>
</dbReference>
<comment type="subcellular location">
    <subcellularLocation>
        <location evidence="1 13">Nucleus</location>
    </subcellularLocation>
</comment>
<dbReference type="InterPro" id="IPR050603">
    <property type="entry name" value="MYST_HAT"/>
</dbReference>
<evidence type="ECO:0000256" key="7">
    <source>
        <dbReference type="ARBA" id="ARBA00022833"/>
    </source>
</evidence>
<dbReference type="InterPro" id="IPR019787">
    <property type="entry name" value="Znf_PHD-finger"/>
</dbReference>
<dbReference type="PROSITE" id="PS50016">
    <property type="entry name" value="ZF_PHD_2"/>
    <property type="match status" value="1"/>
</dbReference>
<keyword evidence="6 12" id="KW-0863">Zinc-finger</keyword>
<evidence type="ECO:0000256" key="11">
    <source>
        <dbReference type="PIRSR" id="PIRSR602717-51"/>
    </source>
</evidence>
<dbReference type="InterPro" id="IPR011011">
    <property type="entry name" value="Znf_FYVE_PHD"/>
</dbReference>
<dbReference type="EMBL" id="UYYG01000048">
    <property type="protein sequence ID" value="VDN52179.1"/>
    <property type="molecule type" value="Genomic_DNA"/>
</dbReference>
<dbReference type="GO" id="GO:0003682">
    <property type="term" value="F:chromatin binding"/>
    <property type="evidence" value="ECO:0007669"/>
    <property type="project" value="TreeGrafter"/>
</dbReference>
<evidence type="ECO:0000313" key="17">
    <source>
        <dbReference type="Proteomes" id="UP000038040"/>
    </source>
</evidence>
<dbReference type="WBParaSite" id="DME_0000802701-mRNA-1">
    <property type="protein sequence ID" value="DME_0000802701-mRNA-1"/>
    <property type="gene ID" value="DME_0000802701"/>
</dbReference>
<dbReference type="Gene3D" id="1.10.10.10">
    <property type="entry name" value="Winged helix-like DNA-binding domain superfamily/Winged helix DNA-binding domain"/>
    <property type="match status" value="1"/>
</dbReference>
<dbReference type="InterPro" id="IPR001965">
    <property type="entry name" value="Znf_PHD"/>
</dbReference>
<evidence type="ECO:0000256" key="6">
    <source>
        <dbReference type="ARBA" id="ARBA00022771"/>
    </source>
</evidence>
<evidence type="ECO:0000256" key="1">
    <source>
        <dbReference type="ARBA" id="ARBA00004123"/>
    </source>
</evidence>
<dbReference type="GO" id="GO:0006357">
    <property type="term" value="P:regulation of transcription by RNA polymerase II"/>
    <property type="evidence" value="ECO:0007669"/>
    <property type="project" value="TreeGrafter"/>
</dbReference>
<keyword evidence="8" id="KW-0156">Chromatin regulator</keyword>
<evidence type="ECO:0000256" key="8">
    <source>
        <dbReference type="ARBA" id="ARBA00022853"/>
    </source>
</evidence>
<evidence type="ECO:0000259" key="15">
    <source>
        <dbReference type="PROSITE" id="PS51726"/>
    </source>
</evidence>
<evidence type="ECO:0000256" key="5">
    <source>
        <dbReference type="ARBA" id="ARBA00022723"/>
    </source>
</evidence>
<dbReference type="InterPro" id="IPR040706">
    <property type="entry name" value="Zf-MYST"/>
</dbReference>
<dbReference type="Proteomes" id="UP000274756">
    <property type="component" value="Unassembled WGS sequence"/>
</dbReference>
<reference evidence="19" key="1">
    <citation type="submission" date="2017-02" db="UniProtKB">
        <authorList>
            <consortium name="WormBaseParasite"/>
        </authorList>
    </citation>
    <scope>IDENTIFICATION</scope>
</reference>
<evidence type="ECO:0000256" key="4">
    <source>
        <dbReference type="ARBA" id="ARBA00022679"/>
    </source>
</evidence>